<gene>
    <name evidence="1" type="ORF">AFUS01_LOCUS5878</name>
</gene>
<organism evidence="1 2">
    <name type="scientific">Allacma fusca</name>
    <dbReference type="NCBI Taxonomy" id="39272"/>
    <lineage>
        <taxon>Eukaryota</taxon>
        <taxon>Metazoa</taxon>
        <taxon>Ecdysozoa</taxon>
        <taxon>Arthropoda</taxon>
        <taxon>Hexapoda</taxon>
        <taxon>Collembola</taxon>
        <taxon>Symphypleona</taxon>
        <taxon>Sminthuridae</taxon>
        <taxon>Allacma</taxon>
    </lineage>
</organism>
<dbReference type="Proteomes" id="UP000708208">
    <property type="component" value="Unassembled WGS sequence"/>
</dbReference>
<accession>A0A8J2J9Z7</accession>
<dbReference type="EMBL" id="CAJVCH010038070">
    <property type="protein sequence ID" value="CAG7716365.1"/>
    <property type="molecule type" value="Genomic_DNA"/>
</dbReference>
<reference evidence="1" key="1">
    <citation type="submission" date="2021-06" db="EMBL/GenBank/DDBJ databases">
        <authorList>
            <person name="Hodson N. C."/>
            <person name="Mongue J. A."/>
            <person name="Jaron S. K."/>
        </authorList>
    </citation>
    <scope>NUCLEOTIDE SEQUENCE</scope>
</reference>
<comment type="caution">
    <text evidence="1">The sequence shown here is derived from an EMBL/GenBank/DDBJ whole genome shotgun (WGS) entry which is preliminary data.</text>
</comment>
<evidence type="ECO:0000313" key="2">
    <source>
        <dbReference type="Proteomes" id="UP000708208"/>
    </source>
</evidence>
<dbReference type="AlphaFoldDB" id="A0A8J2J9Z7"/>
<protein>
    <submittedName>
        <fullName evidence="1">Uncharacterized protein</fullName>
    </submittedName>
</protein>
<name>A0A8J2J9Z7_9HEXA</name>
<feature type="non-terminal residue" evidence="1">
    <location>
        <position position="43"/>
    </location>
</feature>
<keyword evidence="2" id="KW-1185">Reference proteome</keyword>
<sequence length="43" mass="5091">MLVIHPVTETDTMATEVATDEDNLIRKLRLKLRNRDKRISRLK</sequence>
<evidence type="ECO:0000313" key="1">
    <source>
        <dbReference type="EMBL" id="CAG7716365.1"/>
    </source>
</evidence>
<proteinExistence type="predicted"/>